<dbReference type="GeneID" id="63787698"/>
<feature type="region of interest" description="Disordered" evidence="1">
    <location>
        <begin position="1"/>
        <end position="25"/>
    </location>
</feature>
<comment type="caution">
    <text evidence="2">The sequence shown here is derived from an EMBL/GenBank/DDBJ whole genome shotgun (WGS) entry which is preliminary data.</text>
</comment>
<gene>
    <name evidence="2" type="ORF">BCR37DRAFT_392060</name>
</gene>
<name>A0A1Y2FKH5_PROLT</name>
<keyword evidence="3" id="KW-1185">Reference proteome</keyword>
<evidence type="ECO:0000313" key="3">
    <source>
        <dbReference type="Proteomes" id="UP000193685"/>
    </source>
</evidence>
<dbReference type="RefSeq" id="XP_040726509.1">
    <property type="nucleotide sequence ID" value="XM_040871099.1"/>
</dbReference>
<evidence type="ECO:0000313" key="2">
    <source>
        <dbReference type="EMBL" id="ORY84491.1"/>
    </source>
</evidence>
<reference evidence="2 3" key="1">
    <citation type="submission" date="2016-07" db="EMBL/GenBank/DDBJ databases">
        <title>Pervasive Adenine N6-methylation of Active Genes in Fungi.</title>
        <authorList>
            <consortium name="DOE Joint Genome Institute"/>
            <person name="Mondo S.J."/>
            <person name="Dannebaum R.O."/>
            <person name="Kuo R.C."/>
            <person name="Labutti K."/>
            <person name="Haridas S."/>
            <person name="Kuo A."/>
            <person name="Salamov A."/>
            <person name="Ahrendt S.R."/>
            <person name="Lipzen A."/>
            <person name="Sullivan W."/>
            <person name="Andreopoulos W.B."/>
            <person name="Clum A."/>
            <person name="Lindquist E."/>
            <person name="Daum C."/>
            <person name="Ramamoorthy G.K."/>
            <person name="Gryganskyi A."/>
            <person name="Culley D."/>
            <person name="Magnuson J.K."/>
            <person name="James T.Y."/>
            <person name="O'Malley M.A."/>
            <person name="Stajich J.E."/>
            <person name="Spatafora J.W."/>
            <person name="Visel A."/>
            <person name="Grigoriev I.V."/>
        </authorList>
    </citation>
    <scope>NUCLEOTIDE SEQUENCE [LARGE SCALE GENOMIC DNA]</scope>
    <source>
        <strain evidence="2 3">12-1054</strain>
    </source>
</reference>
<dbReference type="Proteomes" id="UP000193685">
    <property type="component" value="Unassembled WGS sequence"/>
</dbReference>
<proteinExistence type="predicted"/>
<accession>A0A1Y2FKH5</accession>
<evidence type="ECO:0008006" key="4">
    <source>
        <dbReference type="Google" id="ProtNLM"/>
    </source>
</evidence>
<sequence length="249" mass="26866">MDHPRNDRHRLDPLDSDSSDNEESCTAANVSLLAEDTDDGQASEEQLTPLQPYTLQVSSSITATHMYVAAHAALSPILLATGATTIGSVMDGDLLVGTLASTKHQLIVAIIPGLRAKHCYMLARSLLNLLSKPSQVLHIYTAIPQISLEQSYSTLSTSTSSNQSTLKVPAFLQGIEAALLALAEEVKLDATAYVFNQNPSRDGERSIDIRSAIQLVESETGDSLDLDTGRKAYQRLIKASKGRPPEMYS</sequence>
<feature type="compositionally biased region" description="Basic and acidic residues" evidence="1">
    <location>
        <begin position="1"/>
        <end position="13"/>
    </location>
</feature>
<protein>
    <recommendedName>
        <fullName evidence="4">Proteasome assembly chaperone 1</fullName>
    </recommendedName>
</protein>
<dbReference type="EMBL" id="MCFI01000006">
    <property type="protein sequence ID" value="ORY84491.1"/>
    <property type="molecule type" value="Genomic_DNA"/>
</dbReference>
<dbReference type="AlphaFoldDB" id="A0A1Y2FKH5"/>
<evidence type="ECO:0000256" key="1">
    <source>
        <dbReference type="SAM" id="MobiDB-lite"/>
    </source>
</evidence>
<organism evidence="2 3">
    <name type="scientific">Protomyces lactucae-debilis</name>
    <dbReference type="NCBI Taxonomy" id="2754530"/>
    <lineage>
        <taxon>Eukaryota</taxon>
        <taxon>Fungi</taxon>
        <taxon>Dikarya</taxon>
        <taxon>Ascomycota</taxon>
        <taxon>Taphrinomycotina</taxon>
        <taxon>Taphrinomycetes</taxon>
        <taxon>Taphrinales</taxon>
        <taxon>Protomycetaceae</taxon>
        <taxon>Protomyces</taxon>
    </lineage>
</organism>
<feature type="compositionally biased region" description="Acidic residues" evidence="1">
    <location>
        <begin position="14"/>
        <end position="23"/>
    </location>
</feature>